<keyword evidence="3" id="KW-1185">Reference proteome</keyword>
<evidence type="ECO:0000259" key="1">
    <source>
        <dbReference type="Pfam" id="PF12728"/>
    </source>
</evidence>
<dbReference type="InterPro" id="IPR009061">
    <property type="entry name" value="DNA-bd_dom_put_sf"/>
</dbReference>
<dbReference type="Proteomes" id="UP000184368">
    <property type="component" value="Unassembled WGS sequence"/>
</dbReference>
<gene>
    <name evidence="2" type="ORF">SAMN05444008_10172</name>
</gene>
<dbReference type="InterPro" id="IPR041657">
    <property type="entry name" value="HTH_17"/>
</dbReference>
<name>A0A1M4SCX6_9BACT</name>
<dbReference type="InterPro" id="IPR036388">
    <property type="entry name" value="WH-like_DNA-bd_sf"/>
</dbReference>
<evidence type="ECO:0000313" key="2">
    <source>
        <dbReference type="EMBL" id="SHE29877.1"/>
    </source>
</evidence>
<reference evidence="2 3" key="1">
    <citation type="submission" date="2016-11" db="EMBL/GenBank/DDBJ databases">
        <authorList>
            <person name="Jaros S."/>
            <person name="Januszkiewicz K."/>
            <person name="Wedrychowicz H."/>
        </authorList>
    </citation>
    <scope>NUCLEOTIDE SEQUENCE [LARGE SCALE GENOMIC DNA]</scope>
    <source>
        <strain evidence="2 3">DSM 26897</strain>
    </source>
</reference>
<dbReference type="Gene3D" id="1.10.10.10">
    <property type="entry name" value="Winged helix-like DNA-binding domain superfamily/Winged helix DNA-binding domain"/>
    <property type="match status" value="1"/>
</dbReference>
<evidence type="ECO:0000313" key="3">
    <source>
        <dbReference type="Proteomes" id="UP000184368"/>
    </source>
</evidence>
<dbReference type="OrthoDB" id="1097811at2"/>
<dbReference type="EMBL" id="FQUO01000001">
    <property type="protein sequence ID" value="SHE29877.1"/>
    <property type="molecule type" value="Genomic_DNA"/>
</dbReference>
<organism evidence="2 3">
    <name type="scientific">Cnuella takakiae</name>
    <dbReference type="NCBI Taxonomy" id="1302690"/>
    <lineage>
        <taxon>Bacteria</taxon>
        <taxon>Pseudomonadati</taxon>
        <taxon>Bacteroidota</taxon>
        <taxon>Chitinophagia</taxon>
        <taxon>Chitinophagales</taxon>
        <taxon>Chitinophagaceae</taxon>
        <taxon>Cnuella</taxon>
    </lineage>
</organism>
<proteinExistence type="predicted"/>
<dbReference type="SUPFAM" id="SSF46955">
    <property type="entry name" value="Putative DNA-binding domain"/>
    <property type="match status" value="1"/>
</dbReference>
<accession>A0A1M4SCX6</accession>
<sequence length="94" mass="11179">MKREQTPILLPYDPEEFLGQIRAIIREEFANMVVQRPLEPRQEPFIPRREVANLLRVSLVTLNSWVKKGMPAHKQQGKLYFLQSEVMNYIRKKT</sequence>
<feature type="domain" description="Helix-turn-helix" evidence="1">
    <location>
        <begin position="50"/>
        <end position="93"/>
    </location>
</feature>
<protein>
    <submittedName>
        <fullName evidence="2">Helix-turn-helix domain-containing protein</fullName>
    </submittedName>
</protein>
<dbReference type="Pfam" id="PF12728">
    <property type="entry name" value="HTH_17"/>
    <property type="match status" value="1"/>
</dbReference>
<dbReference type="RefSeq" id="WP_073038920.1">
    <property type="nucleotide sequence ID" value="NZ_FQUO01000001.1"/>
</dbReference>
<dbReference type="AlphaFoldDB" id="A0A1M4SCX6"/>